<feature type="compositionally biased region" description="Acidic residues" evidence="1">
    <location>
        <begin position="52"/>
        <end position="70"/>
    </location>
</feature>
<feature type="compositionally biased region" description="Basic and acidic residues" evidence="1">
    <location>
        <begin position="71"/>
        <end position="83"/>
    </location>
</feature>
<feature type="region of interest" description="Disordered" evidence="1">
    <location>
        <begin position="52"/>
        <end position="83"/>
    </location>
</feature>
<sequence length="110" mass="12984">MTKMNKCDGCKFDWLQIVVKNQTVSRYCKLKKDLEEEGKEQIKQALANVGLEDIDNLDPDEDEYEDIQEGEEQRNYPDDRDGADELRDARIDWDYTHKDKFLDNYMKGGN</sequence>
<proteinExistence type="predicted"/>
<organism evidence="2">
    <name type="scientific">viral metagenome</name>
    <dbReference type="NCBI Taxonomy" id="1070528"/>
    <lineage>
        <taxon>unclassified sequences</taxon>
        <taxon>metagenomes</taxon>
        <taxon>organismal metagenomes</taxon>
    </lineage>
</organism>
<evidence type="ECO:0000313" key="2">
    <source>
        <dbReference type="EMBL" id="QJH97877.1"/>
    </source>
</evidence>
<name>A0A6M3XKR0_9ZZZZ</name>
<gene>
    <name evidence="2" type="ORF">TM448B01100_0023</name>
</gene>
<protein>
    <submittedName>
        <fullName evidence="2">Uncharacterized protein</fullName>
    </submittedName>
</protein>
<dbReference type="EMBL" id="MT144705">
    <property type="protein sequence ID" value="QJH97877.1"/>
    <property type="molecule type" value="Genomic_DNA"/>
</dbReference>
<reference evidence="2" key="1">
    <citation type="submission" date="2020-03" db="EMBL/GenBank/DDBJ databases">
        <title>The deep terrestrial virosphere.</title>
        <authorList>
            <person name="Holmfeldt K."/>
            <person name="Nilsson E."/>
            <person name="Simone D."/>
            <person name="Lopez-Fernandez M."/>
            <person name="Wu X."/>
            <person name="de Brujin I."/>
            <person name="Lundin D."/>
            <person name="Andersson A."/>
            <person name="Bertilsson S."/>
            <person name="Dopson M."/>
        </authorList>
    </citation>
    <scope>NUCLEOTIDE SEQUENCE</scope>
    <source>
        <strain evidence="2">TM448B01100</strain>
    </source>
</reference>
<accession>A0A6M3XKR0</accession>
<dbReference type="AlphaFoldDB" id="A0A6M3XKR0"/>
<evidence type="ECO:0000256" key="1">
    <source>
        <dbReference type="SAM" id="MobiDB-lite"/>
    </source>
</evidence>